<name>A0A6C2CLN6_9RHOO</name>
<organism evidence="20 21">
    <name type="scientific">Zoogloea oleivorans</name>
    <dbReference type="NCBI Taxonomy" id="1552750"/>
    <lineage>
        <taxon>Bacteria</taxon>
        <taxon>Pseudomonadati</taxon>
        <taxon>Pseudomonadota</taxon>
        <taxon>Betaproteobacteria</taxon>
        <taxon>Rhodocyclales</taxon>
        <taxon>Zoogloeaceae</taxon>
        <taxon>Zoogloea</taxon>
    </lineage>
</organism>
<evidence type="ECO:0000256" key="17">
    <source>
        <dbReference type="ARBA" id="ARBA00077688"/>
    </source>
</evidence>
<comment type="cofactor">
    <cofactor evidence="1">
        <name>Co(2+)</name>
        <dbReference type="ChEBI" id="CHEBI:48828"/>
    </cofactor>
</comment>
<dbReference type="FunFam" id="3.40.630.10:FF:000018">
    <property type="entry name" value="Aminoacyl-histidine dipeptidase PepD"/>
    <property type="match status" value="1"/>
</dbReference>
<reference evidence="20 21" key="1">
    <citation type="submission" date="2019-01" db="EMBL/GenBank/DDBJ databases">
        <title>Zoogloea oleivorans genome sequencing and assembly.</title>
        <authorList>
            <person name="Tancsics A."/>
            <person name="Farkas M."/>
            <person name="Kriszt B."/>
            <person name="Maroti G."/>
            <person name="Horvath B."/>
        </authorList>
    </citation>
    <scope>NUCLEOTIDE SEQUENCE [LARGE SCALE GENOMIC DNA]</scope>
    <source>
        <strain evidence="20 21">Buc</strain>
    </source>
</reference>
<gene>
    <name evidence="20" type="ORF">ETQ85_15860</name>
</gene>
<dbReference type="Proteomes" id="UP000389128">
    <property type="component" value="Unassembled WGS sequence"/>
</dbReference>
<dbReference type="PANTHER" id="PTHR43501:SF1">
    <property type="entry name" value="CYTOSOL NON-SPECIFIC DIPEPTIDASE"/>
    <property type="match status" value="1"/>
</dbReference>
<dbReference type="EMBL" id="SDKK01000015">
    <property type="protein sequence ID" value="TYC54928.1"/>
    <property type="molecule type" value="Genomic_DNA"/>
</dbReference>
<dbReference type="InterPro" id="IPR011650">
    <property type="entry name" value="Peptidase_M20_dimer"/>
</dbReference>
<feature type="domain" description="Peptidase M20 dimerisation" evidence="19">
    <location>
        <begin position="215"/>
        <end position="297"/>
    </location>
</feature>
<dbReference type="PANTHER" id="PTHR43501">
    <property type="entry name" value="CYTOSOL NON-SPECIFIC DIPEPTIDASE"/>
    <property type="match status" value="1"/>
</dbReference>
<evidence type="ECO:0000256" key="4">
    <source>
        <dbReference type="ARBA" id="ARBA00022723"/>
    </source>
</evidence>
<dbReference type="AlphaFoldDB" id="A0A6C2CLN6"/>
<evidence type="ECO:0000313" key="20">
    <source>
        <dbReference type="EMBL" id="TYC54928.1"/>
    </source>
</evidence>
<sequence length="490" mass="51302">MNTTSYSVFASLTPAAVWAHFATLCRIPRPSKAEDTLRDHLLDRALSRGLDATVDGAGNLIIRKPASPGHESAPGVVLQAHLDMVCQANADTPHDFTRDPIRPVLQGGWLVAEGTTLGADNGIGVALILAALEDPELVHGPLEALLTVDEEAGMGGAQGLAPGVLNSRLMLNLDTEDWGEFYLGCAGGLDVNVEREGTPEALPAGFECCEIKLTSLRGGHSGVNIHEERGNAIKLLVRVLRDLEGRFALRLASLNGGTARNALPREARATIAVPAGQTAALAASLADWQTLLRQELKGVDEGVSLALAPAQANAVLAAADQSVWLASLHAAPHGVRRWSLSVPGVVETSNNLGTVALTPQGGSCNFMVRSLRDSGSTALADEIISLFALSATRAEASGHYPGWTPDPASPLLALCQSVFSREFGSESKVQVIHAGLECGIIAAKYPGLDIVSFGPTIRGAHAPGERVDIESVGQAWHLLSAILTRIATPP</sequence>
<dbReference type="NCBIfam" id="TIGR01893">
    <property type="entry name" value="aa-his-dipept"/>
    <property type="match status" value="1"/>
</dbReference>
<keyword evidence="7" id="KW-0224">Dipeptidase</keyword>
<comment type="caution">
    <text evidence="20">The sequence shown here is derived from an EMBL/GenBank/DDBJ whole genome shotgun (WGS) entry which is preliminary data.</text>
</comment>
<keyword evidence="5" id="KW-0378">Hydrolase</keyword>
<protein>
    <recommendedName>
        <fullName evidence="14">Cytosol non-specific dipeptidase</fullName>
        <ecNumber evidence="11">3.4.13.18</ecNumber>
    </recommendedName>
    <alternativeName>
        <fullName evidence="17">Aminoacyl-histidine dipeptidase</fullName>
    </alternativeName>
    <alternativeName>
        <fullName evidence="16">Beta-alanyl-histidine dipeptidase</fullName>
    </alternativeName>
    <alternativeName>
        <fullName evidence="15">Carnosinase</fullName>
    </alternativeName>
    <alternativeName>
        <fullName evidence="12">Peptidase D</fullName>
    </alternativeName>
    <alternativeName>
        <fullName evidence="18">Xaa-His dipeptidase</fullName>
    </alternativeName>
</protein>
<evidence type="ECO:0000256" key="8">
    <source>
        <dbReference type="ARBA" id="ARBA00023049"/>
    </source>
</evidence>
<evidence type="ECO:0000259" key="19">
    <source>
        <dbReference type="Pfam" id="PF07687"/>
    </source>
</evidence>
<dbReference type="Pfam" id="PF01546">
    <property type="entry name" value="Peptidase_M20"/>
    <property type="match status" value="1"/>
</dbReference>
<dbReference type="OrthoDB" id="9773892at2"/>
<dbReference type="Pfam" id="PF07687">
    <property type="entry name" value="M20_dimer"/>
    <property type="match status" value="1"/>
</dbReference>
<evidence type="ECO:0000256" key="7">
    <source>
        <dbReference type="ARBA" id="ARBA00022997"/>
    </source>
</evidence>
<keyword evidence="4" id="KW-0479">Metal-binding</keyword>
<evidence type="ECO:0000256" key="10">
    <source>
        <dbReference type="ARBA" id="ARBA00036421"/>
    </source>
</evidence>
<evidence type="ECO:0000256" key="2">
    <source>
        <dbReference type="ARBA" id="ARBA00001947"/>
    </source>
</evidence>
<evidence type="ECO:0000256" key="1">
    <source>
        <dbReference type="ARBA" id="ARBA00001941"/>
    </source>
</evidence>
<keyword evidence="21" id="KW-1185">Reference proteome</keyword>
<dbReference type="SUPFAM" id="SSF53187">
    <property type="entry name" value="Zn-dependent exopeptidases"/>
    <property type="match status" value="1"/>
</dbReference>
<proteinExistence type="inferred from homology"/>
<keyword evidence="8" id="KW-0482">Metalloprotease</keyword>
<evidence type="ECO:0000256" key="16">
    <source>
        <dbReference type="ARBA" id="ARBA00076004"/>
    </source>
</evidence>
<dbReference type="PIRSF" id="PIRSF016599">
    <property type="entry name" value="Xaa-His_dipept"/>
    <property type="match status" value="1"/>
</dbReference>
<evidence type="ECO:0000256" key="6">
    <source>
        <dbReference type="ARBA" id="ARBA00022833"/>
    </source>
</evidence>
<accession>A0A6C2CLN6</accession>
<evidence type="ECO:0000256" key="11">
    <source>
        <dbReference type="ARBA" id="ARBA00038976"/>
    </source>
</evidence>
<evidence type="ECO:0000256" key="5">
    <source>
        <dbReference type="ARBA" id="ARBA00022801"/>
    </source>
</evidence>
<comment type="cofactor">
    <cofactor evidence="2">
        <name>Zn(2+)</name>
        <dbReference type="ChEBI" id="CHEBI:29105"/>
    </cofactor>
</comment>
<evidence type="ECO:0000256" key="18">
    <source>
        <dbReference type="ARBA" id="ARBA00078074"/>
    </source>
</evidence>
<keyword evidence="3" id="KW-0645">Protease</keyword>
<evidence type="ECO:0000313" key="21">
    <source>
        <dbReference type="Proteomes" id="UP000389128"/>
    </source>
</evidence>
<dbReference type="FunFam" id="3.40.630.10:FF:000015">
    <property type="entry name" value="Aminoacyl-histidine dipeptidase PepD"/>
    <property type="match status" value="1"/>
</dbReference>
<keyword evidence="6" id="KW-0862">Zinc</keyword>
<dbReference type="InterPro" id="IPR001160">
    <property type="entry name" value="Peptidase_M20C"/>
</dbReference>
<dbReference type="GO" id="GO:0070573">
    <property type="term" value="F:metallodipeptidase activity"/>
    <property type="evidence" value="ECO:0007669"/>
    <property type="project" value="TreeGrafter"/>
</dbReference>
<dbReference type="GO" id="GO:0046872">
    <property type="term" value="F:metal ion binding"/>
    <property type="evidence" value="ECO:0007669"/>
    <property type="project" value="UniProtKB-KW"/>
</dbReference>
<evidence type="ECO:0000256" key="15">
    <source>
        <dbReference type="ARBA" id="ARBA00075285"/>
    </source>
</evidence>
<dbReference type="EC" id="3.4.13.18" evidence="11"/>
<dbReference type="GO" id="GO:0006508">
    <property type="term" value="P:proteolysis"/>
    <property type="evidence" value="ECO:0007669"/>
    <property type="project" value="UniProtKB-KW"/>
</dbReference>
<comment type="similarity">
    <text evidence="13">Belongs to the peptidase M20C family.</text>
</comment>
<evidence type="ECO:0000256" key="3">
    <source>
        <dbReference type="ARBA" id="ARBA00022670"/>
    </source>
</evidence>
<dbReference type="RefSeq" id="WP_148580060.1">
    <property type="nucleotide sequence ID" value="NZ_SDKK01000015.1"/>
</dbReference>
<dbReference type="PRINTS" id="PR00934">
    <property type="entry name" value="XHISDIPTASE"/>
</dbReference>
<evidence type="ECO:0000256" key="9">
    <source>
        <dbReference type="ARBA" id="ARBA00023285"/>
    </source>
</evidence>
<comment type="catalytic activity">
    <reaction evidence="10">
        <text>Hydrolysis of dipeptides, preferentially hydrophobic dipeptides including prolyl amino acids.</text>
        <dbReference type="EC" id="3.4.13.18"/>
    </reaction>
</comment>
<evidence type="ECO:0000256" key="13">
    <source>
        <dbReference type="ARBA" id="ARBA00061423"/>
    </source>
</evidence>
<dbReference type="Gene3D" id="3.40.630.10">
    <property type="entry name" value="Zn peptidases"/>
    <property type="match status" value="2"/>
</dbReference>
<dbReference type="GO" id="GO:0005829">
    <property type="term" value="C:cytosol"/>
    <property type="evidence" value="ECO:0007669"/>
    <property type="project" value="TreeGrafter"/>
</dbReference>
<dbReference type="CDD" id="cd03890">
    <property type="entry name" value="M20_pepD"/>
    <property type="match status" value="1"/>
</dbReference>
<dbReference type="InterPro" id="IPR002933">
    <property type="entry name" value="Peptidase_M20"/>
</dbReference>
<evidence type="ECO:0000256" key="12">
    <source>
        <dbReference type="ARBA" id="ARBA00044252"/>
    </source>
</evidence>
<evidence type="ECO:0000256" key="14">
    <source>
        <dbReference type="ARBA" id="ARBA00071271"/>
    </source>
</evidence>
<keyword evidence="9" id="KW-0170">Cobalt</keyword>